<name>A0ABY8RBD4_9FLAO</name>
<evidence type="ECO:0008006" key="3">
    <source>
        <dbReference type="Google" id="ProtNLM"/>
    </source>
</evidence>
<protein>
    <recommendedName>
        <fullName evidence="3">Carboxypeptidase-like regulatory domain-containing protein</fullName>
    </recommendedName>
</protein>
<dbReference type="InterPro" id="IPR008969">
    <property type="entry name" value="CarboxyPept-like_regulatory"/>
</dbReference>
<evidence type="ECO:0000313" key="1">
    <source>
        <dbReference type="EMBL" id="WHF51283.1"/>
    </source>
</evidence>
<reference evidence="1 2" key="1">
    <citation type="submission" date="2023-05" db="EMBL/GenBank/DDBJ databases">
        <title>Genomic insight into Chryseobacterium sp. wdc7 isolated forest soil (Gotjawal).</title>
        <authorList>
            <person name="Park S.-J."/>
        </authorList>
    </citation>
    <scope>NUCLEOTIDE SEQUENCE [LARGE SCALE GENOMIC DNA]</scope>
    <source>
        <strain evidence="2">wdc7</strain>
    </source>
</reference>
<dbReference type="EMBL" id="CP124855">
    <property type="protein sequence ID" value="WHF51283.1"/>
    <property type="molecule type" value="Genomic_DNA"/>
</dbReference>
<dbReference type="SUPFAM" id="SSF49464">
    <property type="entry name" value="Carboxypeptidase regulatory domain-like"/>
    <property type="match status" value="1"/>
</dbReference>
<evidence type="ECO:0000313" key="2">
    <source>
        <dbReference type="Proteomes" id="UP001241656"/>
    </source>
</evidence>
<gene>
    <name evidence="1" type="ORF">QGN23_12710</name>
</gene>
<proteinExistence type="predicted"/>
<organism evidence="1 2">
    <name type="scientific">Chryseobacterium gotjawalense</name>
    <dbReference type="NCBI Taxonomy" id="3042315"/>
    <lineage>
        <taxon>Bacteria</taxon>
        <taxon>Pseudomonadati</taxon>
        <taxon>Bacteroidota</taxon>
        <taxon>Flavobacteriia</taxon>
        <taxon>Flavobacteriales</taxon>
        <taxon>Weeksellaceae</taxon>
        <taxon>Chryseobacterium group</taxon>
        <taxon>Chryseobacterium</taxon>
    </lineage>
</organism>
<keyword evidence="2" id="KW-1185">Reference proteome</keyword>
<dbReference type="Proteomes" id="UP001241656">
    <property type="component" value="Chromosome"/>
</dbReference>
<accession>A0ABY8RBD4</accession>
<dbReference type="RefSeq" id="WP_282904637.1">
    <property type="nucleotide sequence ID" value="NZ_CP124855.1"/>
</dbReference>
<sequence>MKKLILIFLSIFIKSQEIIIIDSLDNKPIPFCKIMDSDHLYITDSLGKYSFATFPKESVIISSAGYEVKKITLYDNGNYEIS</sequence>